<name>A0A2K8HL98_9CAUD</name>
<keyword evidence="2" id="KW-1185">Reference proteome</keyword>
<dbReference type="InterPro" id="IPR000655">
    <property type="entry name" value="Cro-like"/>
</dbReference>
<dbReference type="InterPro" id="IPR038202">
    <property type="entry name" value="Cro_sf"/>
</dbReference>
<gene>
    <name evidence="1" type="ORF">vBPaePE220_00048</name>
</gene>
<dbReference type="EMBL" id="MF490237">
    <property type="protein sequence ID" value="ASZ72188.1"/>
    <property type="molecule type" value="Genomic_DNA"/>
</dbReference>
<dbReference type="GO" id="GO:0003677">
    <property type="term" value="F:DNA binding"/>
    <property type="evidence" value="ECO:0007669"/>
    <property type="project" value="InterPro"/>
</dbReference>
<reference evidence="1 2" key="1">
    <citation type="submission" date="2017-07" db="EMBL/GenBank/DDBJ databases">
        <title>Use of a Phage Cocktail against Pseudomonas aeruginosa Infections.</title>
        <authorList>
            <person name="Forti F."/>
            <person name="Roach D."/>
            <person name="Cafora M."/>
            <person name="Pasini M."/>
            <person name="Horner D.S."/>
            <person name="Briani F."/>
            <person name="Debarbieux L."/>
            <person name="Ghisotti D."/>
        </authorList>
    </citation>
    <scope>NUCLEOTIDE SEQUENCE [LARGE SCALE GENOMIC DNA]</scope>
</reference>
<proteinExistence type="predicted"/>
<evidence type="ECO:0000313" key="2">
    <source>
        <dbReference type="Proteomes" id="UP000241174"/>
    </source>
</evidence>
<dbReference type="SUPFAM" id="SSF47413">
    <property type="entry name" value="lambda repressor-like DNA-binding domains"/>
    <property type="match status" value="1"/>
</dbReference>
<dbReference type="Gene3D" id="3.30.240.10">
    <property type="entry name" value="CRO Repressor"/>
    <property type="match status" value="1"/>
</dbReference>
<sequence>MQIIPINEFVAEQGQAKAAELLGVTQGAISKALRAGRKINVYRCEDGSYSAEEVRAFPAQKVRMAS</sequence>
<dbReference type="Proteomes" id="UP000241174">
    <property type="component" value="Genome"/>
</dbReference>
<dbReference type="GO" id="GO:0006355">
    <property type="term" value="P:regulation of DNA-templated transcription"/>
    <property type="evidence" value="ECO:0007669"/>
    <property type="project" value="InterPro"/>
</dbReference>
<evidence type="ECO:0000313" key="1">
    <source>
        <dbReference type="EMBL" id="ASZ72188.1"/>
    </source>
</evidence>
<organism evidence="1 2">
    <name type="scientific">Pseudomonas phage vB_PaeP_E220</name>
    <dbReference type="NCBI Taxonomy" id="2034343"/>
    <lineage>
        <taxon>Viruses</taxon>
        <taxon>Duplodnaviria</taxon>
        <taxon>Heunggongvirae</taxon>
        <taxon>Uroviricota</taxon>
        <taxon>Caudoviricetes</taxon>
        <taxon>Hollowayvirus</taxon>
        <taxon>Hollowayvirus E220</taxon>
    </lineage>
</organism>
<accession>A0A2K8HL98</accession>
<dbReference type="PIRSF" id="PIRSF003217">
    <property type="entry name" value="Cro_protein"/>
    <property type="match status" value="1"/>
</dbReference>
<dbReference type="Pfam" id="PF09048">
    <property type="entry name" value="Cro"/>
    <property type="match status" value="1"/>
</dbReference>
<dbReference type="InterPro" id="IPR010982">
    <property type="entry name" value="Lambda_DNA-bd_dom_sf"/>
</dbReference>
<protein>
    <submittedName>
        <fullName evidence="1">Regulatory protein</fullName>
    </submittedName>
</protein>